<accession>A0A931BQC9</accession>
<dbReference type="RefSeq" id="WP_196270661.1">
    <property type="nucleotide sequence ID" value="NZ_JADQDO010000002.1"/>
</dbReference>
<name>A0A931BQC9_9HYPH</name>
<reference evidence="3" key="1">
    <citation type="submission" date="2020-11" db="EMBL/GenBank/DDBJ databases">
        <authorList>
            <person name="Kim M.K."/>
        </authorList>
    </citation>
    <scope>NUCLEOTIDE SEQUENCE</scope>
    <source>
        <strain evidence="3">BT350</strain>
    </source>
</reference>
<dbReference type="InterPro" id="IPR051686">
    <property type="entry name" value="Lipoprotein_DolP"/>
</dbReference>
<dbReference type="PROSITE" id="PS50914">
    <property type="entry name" value="BON"/>
    <property type="match status" value="3"/>
</dbReference>
<feature type="domain" description="BON" evidence="2">
    <location>
        <begin position="77"/>
        <end position="145"/>
    </location>
</feature>
<evidence type="ECO:0000259" key="2">
    <source>
        <dbReference type="PROSITE" id="PS50914"/>
    </source>
</evidence>
<dbReference type="PANTHER" id="PTHR34606">
    <property type="entry name" value="BON DOMAIN-CONTAINING PROTEIN"/>
    <property type="match status" value="1"/>
</dbReference>
<dbReference type="Proteomes" id="UP000599312">
    <property type="component" value="Unassembled WGS sequence"/>
</dbReference>
<dbReference type="Gene3D" id="3.30.1340.30">
    <property type="match status" value="3"/>
</dbReference>
<protein>
    <submittedName>
        <fullName evidence="3">BON domain-containing protein</fullName>
    </submittedName>
</protein>
<dbReference type="SMART" id="SM00749">
    <property type="entry name" value="BON"/>
    <property type="match status" value="3"/>
</dbReference>
<comment type="caution">
    <text evidence="3">The sequence shown here is derived from an EMBL/GenBank/DDBJ whole genome shotgun (WGS) entry which is preliminary data.</text>
</comment>
<dbReference type="InterPro" id="IPR007055">
    <property type="entry name" value="BON_dom"/>
</dbReference>
<gene>
    <name evidence="3" type="ORF">I2H38_04595</name>
</gene>
<feature type="domain" description="BON" evidence="2">
    <location>
        <begin position="148"/>
        <end position="215"/>
    </location>
</feature>
<evidence type="ECO:0000313" key="3">
    <source>
        <dbReference type="EMBL" id="MBF9232653.1"/>
    </source>
</evidence>
<keyword evidence="4" id="KW-1185">Reference proteome</keyword>
<dbReference type="InterPro" id="IPR014004">
    <property type="entry name" value="Transpt-assoc_nodulatn_dom_bac"/>
</dbReference>
<evidence type="ECO:0000313" key="4">
    <source>
        <dbReference type="Proteomes" id="UP000599312"/>
    </source>
</evidence>
<keyword evidence="1" id="KW-0732">Signal</keyword>
<dbReference type="Pfam" id="PF04972">
    <property type="entry name" value="BON"/>
    <property type="match status" value="3"/>
</dbReference>
<sequence length="215" mass="23804">MDDKILRQLVLDELDYEPSIDAAHIGVAVEKGVVTLSGHVGSYAEKVAVEHAVQRTKGVRAVAEEIEVRYPTDKKTSDDEIAKRALNILAWDARVPDDAVQVKVQKGWITLTGHVEWQYQRLAAESAIRKLSGVVGVANMIEIKPRVQAPDVEKKILEALKRSAEIEADSVKVTVKDDKVVLDGKVHDWYERVVIERAAWSAPGVKAVEDRLVVA</sequence>
<proteinExistence type="predicted"/>
<dbReference type="AlphaFoldDB" id="A0A931BQC9"/>
<evidence type="ECO:0000256" key="1">
    <source>
        <dbReference type="ARBA" id="ARBA00022729"/>
    </source>
</evidence>
<dbReference type="EMBL" id="JADQDO010000002">
    <property type="protein sequence ID" value="MBF9232653.1"/>
    <property type="molecule type" value="Genomic_DNA"/>
</dbReference>
<feature type="domain" description="BON" evidence="2">
    <location>
        <begin position="2"/>
        <end position="70"/>
    </location>
</feature>
<dbReference type="PANTHER" id="PTHR34606:SF4">
    <property type="entry name" value="OUTER MEMBRANE LIPOPROTEIN DOLP"/>
    <property type="match status" value="1"/>
</dbReference>
<organism evidence="3 4">
    <name type="scientific">Microvirga alba</name>
    <dbReference type="NCBI Taxonomy" id="2791025"/>
    <lineage>
        <taxon>Bacteria</taxon>
        <taxon>Pseudomonadati</taxon>
        <taxon>Pseudomonadota</taxon>
        <taxon>Alphaproteobacteria</taxon>
        <taxon>Hyphomicrobiales</taxon>
        <taxon>Methylobacteriaceae</taxon>
        <taxon>Microvirga</taxon>
    </lineage>
</organism>